<evidence type="ECO:0000313" key="2">
    <source>
        <dbReference type="Proteomes" id="UP001283361"/>
    </source>
</evidence>
<dbReference type="AlphaFoldDB" id="A0AAE0Y5A6"/>
<evidence type="ECO:0000313" key="1">
    <source>
        <dbReference type="EMBL" id="KAK3732526.1"/>
    </source>
</evidence>
<gene>
    <name evidence="1" type="ORF">RRG08_030726</name>
</gene>
<name>A0AAE0Y5A6_9GAST</name>
<protein>
    <submittedName>
        <fullName evidence="1">Uncharacterized protein</fullName>
    </submittedName>
</protein>
<keyword evidence="2" id="KW-1185">Reference proteome</keyword>
<comment type="caution">
    <text evidence="1">The sequence shown here is derived from an EMBL/GenBank/DDBJ whole genome shotgun (WGS) entry which is preliminary data.</text>
</comment>
<proteinExistence type="predicted"/>
<dbReference type="EMBL" id="JAWDGP010006957">
    <property type="protein sequence ID" value="KAK3732526.1"/>
    <property type="molecule type" value="Genomic_DNA"/>
</dbReference>
<accession>A0AAE0Y5A6</accession>
<sequence>MASGKSLMDTGHWFGLRQGWVQLRRFINICRSRGIRLYVLWYALETQSKFYTQHVSELDKEKSYSQHLLPIFAMFVPFKV</sequence>
<organism evidence="1 2">
    <name type="scientific">Elysia crispata</name>
    <name type="common">lettuce slug</name>
    <dbReference type="NCBI Taxonomy" id="231223"/>
    <lineage>
        <taxon>Eukaryota</taxon>
        <taxon>Metazoa</taxon>
        <taxon>Spiralia</taxon>
        <taxon>Lophotrochozoa</taxon>
        <taxon>Mollusca</taxon>
        <taxon>Gastropoda</taxon>
        <taxon>Heterobranchia</taxon>
        <taxon>Euthyneura</taxon>
        <taxon>Panpulmonata</taxon>
        <taxon>Sacoglossa</taxon>
        <taxon>Placobranchoidea</taxon>
        <taxon>Plakobranchidae</taxon>
        <taxon>Elysia</taxon>
    </lineage>
</organism>
<dbReference type="Proteomes" id="UP001283361">
    <property type="component" value="Unassembled WGS sequence"/>
</dbReference>
<reference evidence="1" key="1">
    <citation type="journal article" date="2023" name="G3 (Bethesda)">
        <title>A reference genome for the long-term kleptoplast-retaining sea slug Elysia crispata morphotype clarki.</title>
        <authorList>
            <person name="Eastman K.E."/>
            <person name="Pendleton A.L."/>
            <person name="Shaikh M.A."/>
            <person name="Suttiyut T."/>
            <person name="Ogas R."/>
            <person name="Tomko P."/>
            <person name="Gavelis G."/>
            <person name="Widhalm J.R."/>
            <person name="Wisecaver J.H."/>
        </authorList>
    </citation>
    <scope>NUCLEOTIDE SEQUENCE</scope>
    <source>
        <strain evidence="1">ECLA1</strain>
    </source>
</reference>